<feature type="region of interest" description="Disordered" evidence="1">
    <location>
        <begin position="1"/>
        <end position="98"/>
    </location>
</feature>
<dbReference type="EMBL" id="CM016554">
    <property type="protein sequence ID" value="TKW24923.1"/>
    <property type="molecule type" value="Genomic_DNA"/>
</dbReference>
<feature type="region of interest" description="Disordered" evidence="1">
    <location>
        <begin position="127"/>
        <end position="155"/>
    </location>
</feature>
<dbReference type="AlphaFoldDB" id="A0A4U6VAW1"/>
<proteinExistence type="predicted"/>
<evidence type="ECO:0000313" key="2">
    <source>
        <dbReference type="EMBL" id="TKW24923.1"/>
    </source>
</evidence>
<evidence type="ECO:0000256" key="1">
    <source>
        <dbReference type="SAM" id="MobiDB-lite"/>
    </source>
</evidence>
<reference evidence="2" key="1">
    <citation type="submission" date="2019-03" db="EMBL/GenBank/DDBJ databases">
        <title>WGS assembly of Setaria viridis.</title>
        <authorList>
            <person name="Huang P."/>
            <person name="Jenkins J."/>
            <person name="Grimwood J."/>
            <person name="Barry K."/>
            <person name="Healey A."/>
            <person name="Mamidi S."/>
            <person name="Sreedasyam A."/>
            <person name="Shu S."/>
            <person name="Feldman M."/>
            <person name="Wu J."/>
            <person name="Yu Y."/>
            <person name="Chen C."/>
            <person name="Johnson J."/>
            <person name="Rokhsar D."/>
            <person name="Baxter I."/>
            <person name="Schmutz J."/>
            <person name="Brutnell T."/>
            <person name="Kellogg E."/>
        </authorList>
    </citation>
    <scope>NUCLEOTIDE SEQUENCE [LARGE SCALE GENOMIC DNA]</scope>
</reference>
<dbReference type="Proteomes" id="UP000298652">
    <property type="component" value="Chromosome 3"/>
</dbReference>
<evidence type="ECO:0000313" key="3">
    <source>
        <dbReference type="Proteomes" id="UP000298652"/>
    </source>
</evidence>
<gene>
    <name evidence="2" type="ORF">SEVIR_3G082300v2</name>
</gene>
<feature type="compositionally biased region" description="Basic and acidic residues" evidence="1">
    <location>
        <begin position="78"/>
        <end position="98"/>
    </location>
</feature>
<keyword evidence="3" id="KW-1185">Reference proteome</keyword>
<organism evidence="2 3">
    <name type="scientific">Setaria viridis</name>
    <name type="common">Green bristlegrass</name>
    <name type="synonym">Setaria italica subsp. viridis</name>
    <dbReference type="NCBI Taxonomy" id="4556"/>
    <lineage>
        <taxon>Eukaryota</taxon>
        <taxon>Viridiplantae</taxon>
        <taxon>Streptophyta</taxon>
        <taxon>Embryophyta</taxon>
        <taxon>Tracheophyta</taxon>
        <taxon>Spermatophyta</taxon>
        <taxon>Magnoliopsida</taxon>
        <taxon>Liliopsida</taxon>
        <taxon>Poales</taxon>
        <taxon>Poaceae</taxon>
        <taxon>PACMAD clade</taxon>
        <taxon>Panicoideae</taxon>
        <taxon>Panicodae</taxon>
        <taxon>Paniceae</taxon>
        <taxon>Cenchrinae</taxon>
        <taxon>Setaria</taxon>
    </lineage>
</organism>
<name>A0A4U6VAW1_SETVI</name>
<dbReference type="Gramene" id="TKW24923">
    <property type="protein sequence ID" value="TKW24923"/>
    <property type="gene ID" value="SEVIR_3G082300v2"/>
</dbReference>
<accession>A0A4U6VAW1</accession>
<sequence length="165" mass="17688">MRRVAAGHRQLAGAQPAPAAGGSERRASQSPATRRSPFACHGSAPPTPFRPFAEEAEMPPTSRASARSPNPHAFPPRPPDKPKAPDARRSRPIAAEDHPELRLLCLMASSANGRLARALAAPGLILSPPEPRLDPPRHPGPIKGNPLTGNSTPCHRPHLRRRFLL</sequence>
<protein>
    <submittedName>
        <fullName evidence="2">Uncharacterized protein</fullName>
    </submittedName>
</protein>
<feature type="compositionally biased region" description="Low complexity" evidence="1">
    <location>
        <begin position="12"/>
        <end position="22"/>
    </location>
</feature>